<sequence length="415" mass="47752">MRIFDYFFNRYGIPLLVVGSTGTGIKLYFGNVGYFTSGDSPIFYSLEEADPSKDLISVPEEPDKLQPQEPLQVPDNKEAIVSPPAPIVVEPLKPSVPKIITFSDKISEAGFRLVTENTTDDVIKNVMFQRLYPNKDAGFSYNPNQLFTGSIRFTFQSKIFKSRDGRKQLNTIQKPNNALVASFRKSCLDALKIEYKDDTSGKNQLSRLREWCTEPRVKDVLGRHKFQVFSDNRYKGKVDDSIKKILVGWFKKEGKHKWWEKQSFFTPEEVKKILNKKENIGIKSEREVTQDQIKIVKDKCLKELEKNFERENFYLTKDFVDDMSSKLVPKPKVDLFQEVAMFCSVPTTAKDYVTNAMQGVLKTSFDQKIKKDYCYVSNKQPTHYAQVSTTDPFHGRTFWCAVKLLYAPKPAPKKA</sequence>
<protein>
    <submittedName>
        <fullName evidence="1">Uncharacterized protein</fullName>
    </submittedName>
</protein>
<proteinExistence type="predicted"/>
<evidence type="ECO:0000313" key="1">
    <source>
        <dbReference type="EMBL" id="GCE63883.1"/>
    </source>
</evidence>
<accession>A0A478FQX1</accession>
<name>A0A478FQX1_9MOLU</name>
<dbReference type="AlphaFoldDB" id="A0A478FQX1"/>
<reference evidence="1 2" key="1">
    <citation type="submission" date="2019-01" db="EMBL/GenBank/DDBJ databases">
        <title>Draft genome sequences of Candidatus Mycoplasma haemohominis SWG34-3 identified from a patient with pyrexia, anemia and liver dysfunction.</title>
        <authorList>
            <person name="Sekizuka T."/>
            <person name="Hattori N."/>
            <person name="Katano H."/>
            <person name="Takuma T."/>
            <person name="Ito T."/>
            <person name="Arai N."/>
            <person name="Yanai R."/>
            <person name="Ishii S."/>
            <person name="Miura Y."/>
            <person name="Tokunaga T."/>
            <person name="Watanabe H."/>
            <person name="Nomura N."/>
            <person name="Eguchi J."/>
            <person name="Arai T."/>
            <person name="Hasegawa H."/>
            <person name="Nakamaki T."/>
            <person name="Wakita T."/>
            <person name="Niki Y."/>
            <person name="Kuroda M."/>
        </authorList>
    </citation>
    <scope>NUCLEOTIDE SEQUENCE [LARGE SCALE GENOMIC DNA]</scope>
    <source>
        <strain evidence="1">SWG34-3</strain>
    </source>
</reference>
<comment type="caution">
    <text evidence="1">The sequence shown here is derived from an EMBL/GenBank/DDBJ whole genome shotgun (WGS) entry which is preliminary data.</text>
</comment>
<evidence type="ECO:0000313" key="2">
    <source>
        <dbReference type="Proteomes" id="UP000324831"/>
    </source>
</evidence>
<dbReference type="EMBL" id="BIMN01000005">
    <property type="protein sequence ID" value="GCE63883.1"/>
    <property type="molecule type" value="Genomic_DNA"/>
</dbReference>
<dbReference type="Proteomes" id="UP000324831">
    <property type="component" value="Unassembled WGS sequence"/>
</dbReference>
<gene>
    <name evidence="1" type="ORF">MHSWG343_08900</name>
</gene>
<organism evidence="1 2">
    <name type="scientific">Candidatus Mycoplasma haematohominis</name>
    <dbReference type="NCBI Taxonomy" id="1494318"/>
    <lineage>
        <taxon>Bacteria</taxon>
        <taxon>Bacillati</taxon>
        <taxon>Mycoplasmatota</taxon>
        <taxon>Mollicutes</taxon>
        <taxon>Mycoplasmataceae</taxon>
        <taxon>Mycoplasma</taxon>
    </lineage>
</organism>